<comment type="caution">
    <text evidence="6">The sequence shown here is derived from an EMBL/GenBank/DDBJ whole genome shotgun (WGS) entry which is preliminary data.</text>
</comment>
<dbReference type="Proteomes" id="UP000188533">
    <property type="component" value="Unassembled WGS sequence"/>
</dbReference>
<feature type="compositionally biased region" description="Low complexity" evidence="4">
    <location>
        <begin position="356"/>
        <end position="393"/>
    </location>
</feature>
<dbReference type="InterPro" id="IPR035965">
    <property type="entry name" value="PAS-like_dom_sf"/>
</dbReference>
<dbReference type="Gene3D" id="3.90.1170.10">
    <property type="entry name" value="Ribosomal protein L10e/L16"/>
    <property type="match status" value="1"/>
</dbReference>
<dbReference type="FunFam" id="3.90.1170.10:FF:000002">
    <property type="entry name" value="60S ribosomal protein L10"/>
    <property type="match status" value="1"/>
</dbReference>
<dbReference type="AlphaFoldDB" id="A0A1Q3EQ01"/>
<keyword evidence="2" id="KW-0689">Ribosomal protein</keyword>
<dbReference type="SMR" id="A0A1Q3EQ01"/>
<feature type="region of interest" description="Disordered" evidence="4">
    <location>
        <begin position="786"/>
        <end position="817"/>
    </location>
</feature>
<dbReference type="PROSITE" id="PS01257">
    <property type="entry name" value="RIBOSOMAL_L10E"/>
    <property type="match status" value="1"/>
</dbReference>
<feature type="domain" description="PAS" evidence="5">
    <location>
        <begin position="494"/>
        <end position="519"/>
    </location>
</feature>
<sequence length="1207" mass="132716">MKCALRQSRPAYSRIVNALTHNFLADESLPRKVSYKGGCSSPSPTKSLLLENMGRRPARCYRYCKNKPYPKSRYNRGVPDPKIRIFDLGRKRANVDEFPFCCHLVSDEYEQLSSEALEAARICANKYVTKTSGKDSFHLRVRVHPFHVIRINKMLSCAGADRLQTGMRGAWGKPYGTVARVNIGQIILSIRCKEQNAPVIMEALRRARYKFPGRQKIIVSKKWGFTNVNKEEYLQLKAEKKVLQDGAYVQFIKSKGPLEQNLPANKIVKVMPFQRYLQDNRQDMFPYDFDSNQWTCLSATLGNLILASATLSGFIFLIGLFSDNPAANSAWFVNNGITSNLSYSDSAAKSYVYPIDQQQQQQHQAPSSSSSPSPSSHSSPSPFDFDFNSQSPSIHESEPNAQSPTALSVHINSGLINPQNRLTPHQLNAIGAGAAMGSSSLNAPSPLGLPVYSRSGFDLLSVLARVAARPDPKIALGPVDFSSSFVVIDVRRYDNPIIYCSRSFCRLTGYEEHEVIGKNCRFLQSPNGVQPKGEYRRFTSNEAVSYLKKHLVADKECQTSIINYRKSGDAFINLVTVIPIKGGDISSPHEDDKVIYHVGFQVDLTEQPNAILEKLKDGSYIANFAANNPLTINPPSISFQGGGSLGSGAMHSLMSRDRRMQSISAPMMTSEFKAMIEDPLFMSNHPISMGANADSLPSSSVISSNIGSINGDNSDLVNVGSPGNHPLSLLLLEYAPDFIHVVSLKGTFLYVGPSVRRVLGYEPEELVGKALSDICHPADVQPLTRELKESSATGSTAPGSGTSPPGEDALTSRQSHPVKPRAVNLLFRARTKSDQYVWVECRGRLHVEPGKGRKAIMLSGRAKEMSMLLWSAIASAGGISHPQTVAKSLSGEDGKTRLVTVDVSTEFWGTITRTGSLLIVSKGVKDILGWDETELMGKQVWSYLLDEEARRNVGKELANIGCAMGTMDAPGSLPRKIFCRMTRQDGSAAEVELILYPSAIDSSILHSSQAISPAPIIYQIRLYDRATSSTGIRSSEAAIMHPLRENVFKILEISRESSWQYELQQMRYMNERLREEIMSLEGDEIEHSHAHSTSSTLSQPSAPASHGLVHVNPSVGTMSSSMNTMLPSTGYDRHAHQGIGSASFNAPHIMYPTSGQYTAHTQYPQHVQHAQHTQPQAWPPPTSNVSSTTAISMPMPFMSPPLNNTGH</sequence>
<dbReference type="GO" id="GO:0006412">
    <property type="term" value="P:translation"/>
    <property type="evidence" value="ECO:0007669"/>
    <property type="project" value="InterPro"/>
</dbReference>
<reference evidence="6 7" key="2">
    <citation type="submission" date="2017-02" db="EMBL/GenBank/DDBJ databases">
        <title>A genome survey and senescence transcriptome analysis in Lentinula edodes.</title>
        <authorList>
            <person name="Sakamoto Y."/>
            <person name="Nakade K."/>
            <person name="Sato S."/>
            <person name="Yoshida Y."/>
            <person name="Miyazaki K."/>
            <person name="Natsume S."/>
            <person name="Konno N."/>
        </authorList>
    </citation>
    <scope>NUCLEOTIDE SEQUENCE [LARGE SCALE GENOMIC DNA]</scope>
    <source>
        <strain evidence="6 7">NBRC 111202</strain>
    </source>
</reference>
<dbReference type="NCBIfam" id="NF003239">
    <property type="entry name" value="PRK04199.1-4"/>
    <property type="match status" value="1"/>
</dbReference>
<evidence type="ECO:0000256" key="4">
    <source>
        <dbReference type="SAM" id="MobiDB-lite"/>
    </source>
</evidence>
<dbReference type="PANTHER" id="PTHR11726">
    <property type="entry name" value="60S RIBOSOMAL PROTEIN L10"/>
    <property type="match status" value="1"/>
</dbReference>
<reference evidence="6 7" key="1">
    <citation type="submission" date="2016-08" db="EMBL/GenBank/DDBJ databases">
        <authorList>
            <consortium name="Lentinula edodes genome sequencing consortium"/>
            <person name="Sakamoto Y."/>
            <person name="Nakade K."/>
            <person name="Sato S."/>
            <person name="Yoshida Y."/>
            <person name="Miyazaki K."/>
            <person name="Natsume S."/>
            <person name="Konno N."/>
        </authorList>
    </citation>
    <scope>NUCLEOTIDE SEQUENCE [LARGE SCALE GENOMIC DNA]</scope>
    <source>
        <strain evidence="6 7">NBRC 111202</strain>
    </source>
</reference>
<evidence type="ECO:0000256" key="3">
    <source>
        <dbReference type="ARBA" id="ARBA00023274"/>
    </source>
</evidence>
<feature type="region of interest" description="Disordered" evidence="4">
    <location>
        <begin position="356"/>
        <end position="405"/>
    </location>
</feature>
<dbReference type="InterPro" id="IPR036920">
    <property type="entry name" value="Ribosomal_uL16_sf"/>
</dbReference>
<accession>A0A1Q3EQ01</accession>
<dbReference type="SUPFAM" id="SSF55785">
    <property type="entry name" value="PYP-like sensor domain (PAS domain)"/>
    <property type="match status" value="2"/>
</dbReference>
<dbReference type="PROSITE" id="PS50112">
    <property type="entry name" value="PAS"/>
    <property type="match status" value="3"/>
</dbReference>
<keyword evidence="7" id="KW-1185">Reference proteome</keyword>
<feature type="domain" description="PAS" evidence="5">
    <location>
        <begin position="915"/>
        <end position="957"/>
    </location>
</feature>
<dbReference type="InterPro" id="IPR016180">
    <property type="entry name" value="Ribosomal_uL16_dom"/>
</dbReference>
<feature type="region of interest" description="Disordered" evidence="4">
    <location>
        <begin position="1085"/>
        <end position="1115"/>
    </location>
</feature>
<dbReference type="SMART" id="SM00091">
    <property type="entry name" value="PAS"/>
    <property type="match status" value="3"/>
</dbReference>
<dbReference type="InterPro" id="IPR001197">
    <property type="entry name" value="Ribosomal_uL16_euk_arch"/>
</dbReference>
<dbReference type="InterPro" id="IPR000014">
    <property type="entry name" value="PAS"/>
</dbReference>
<dbReference type="GO" id="GO:1990904">
    <property type="term" value="C:ribonucleoprotein complex"/>
    <property type="evidence" value="ECO:0007669"/>
    <property type="project" value="UniProtKB-KW"/>
</dbReference>
<dbReference type="GO" id="GO:0003735">
    <property type="term" value="F:structural constituent of ribosome"/>
    <property type="evidence" value="ECO:0007669"/>
    <property type="project" value="InterPro"/>
</dbReference>
<dbReference type="Pfam" id="PF00252">
    <property type="entry name" value="Ribosomal_L16"/>
    <property type="match status" value="1"/>
</dbReference>
<organism evidence="6 7">
    <name type="scientific">Lentinula edodes</name>
    <name type="common">Shiitake mushroom</name>
    <name type="synonym">Lentinus edodes</name>
    <dbReference type="NCBI Taxonomy" id="5353"/>
    <lineage>
        <taxon>Eukaryota</taxon>
        <taxon>Fungi</taxon>
        <taxon>Dikarya</taxon>
        <taxon>Basidiomycota</taxon>
        <taxon>Agaricomycotina</taxon>
        <taxon>Agaricomycetes</taxon>
        <taxon>Agaricomycetidae</taxon>
        <taxon>Agaricales</taxon>
        <taxon>Marasmiineae</taxon>
        <taxon>Omphalotaceae</taxon>
        <taxon>Lentinula</taxon>
    </lineage>
</organism>
<dbReference type="NCBIfam" id="TIGR00279">
    <property type="entry name" value="uL16_euk_arch"/>
    <property type="match status" value="1"/>
</dbReference>
<comment type="similarity">
    <text evidence="1">Belongs to the universal ribosomal protein uL16 family.</text>
</comment>
<dbReference type="Pfam" id="PF13426">
    <property type="entry name" value="PAS_9"/>
    <property type="match status" value="1"/>
</dbReference>
<dbReference type="GO" id="GO:0005840">
    <property type="term" value="C:ribosome"/>
    <property type="evidence" value="ECO:0007669"/>
    <property type="project" value="UniProtKB-KW"/>
</dbReference>
<proteinExistence type="inferred from homology"/>
<evidence type="ECO:0000313" key="7">
    <source>
        <dbReference type="Proteomes" id="UP000188533"/>
    </source>
</evidence>
<evidence type="ECO:0000256" key="2">
    <source>
        <dbReference type="ARBA" id="ARBA00022980"/>
    </source>
</evidence>
<feature type="domain" description="PAS" evidence="5">
    <location>
        <begin position="731"/>
        <end position="794"/>
    </location>
</feature>
<dbReference type="Pfam" id="PF08447">
    <property type="entry name" value="PAS_3"/>
    <property type="match status" value="1"/>
</dbReference>
<dbReference type="CDD" id="cd01433">
    <property type="entry name" value="Ribosomal_L16_L10e"/>
    <property type="match status" value="1"/>
</dbReference>
<gene>
    <name evidence="6" type="ORF">LENED_011425</name>
</gene>
<evidence type="ECO:0000313" key="6">
    <source>
        <dbReference type="EMBL" id="GAW09279.1"/>
    </source>
</evidence>
<dbReference type="STRING" id="5353.A0A1Q3EQ01"/>
<dbReference type="InterPro" id="IPR013655">
    <property type="entry name" value="PAS_fold_3"/>
</dbReference>
<dbReference type="InterPro" id="IPR018255">
    <property type="entry name" value="Ribosomal_uL16_CS_euk_arc"/>
</dbReference>
<protein>
    <submittedName>
        <fullName evidence="6">White collar 1 protein</fullName>
    </submittedName>
</protein>
<dbReference type="Gene3D" id="3.30.450.20">
    <property type="entry name" value="PAS domain"/>
    <property type="match status" value="2"/>
</dbReference>
<dbReference type="CDD" id="cd00130">
    <property type="entry name" value="PAS"/>
    <property type="match status" value="2"/>
</dbReference>
<dbReference type="EMBL" id="BDGU01001066">
    <property type="protein sequence ID" value="GAW09279.1"/>
    <property type="molecule type" value="Genomic_DNA"/>
</dbReference>
<keyword evidence="3" id="KW-0687">Ribonucleoprotein</keyword>
<dbReference type="InterPro" id="IPR047873">
    <property type="entry name" value="Ribosomal_uL16"/>
</dbReference>
<dbReference type="SUPFAM" id="SSF54686">
    <property type="entry name" value="Ribosomal protein L16p/L10e"/>
    <property type="match status" value="1"/>
</dbReference>
<evidence type="ECO:0000259" key="5">
    <source>
        <dbReference type="PROSITE" id="PS50112"/>
    </source>
</evidence>
<feature type="compositionally biased region" description="Low complexity" evidence="4">
    <location>
        <begin position="790"/>
        <end position="806"/>
    </location>
</feature>
<evidence type="ECO:0000256" key="1">
    <source>
        <dbReference type="ARBA" id="ARBA00008931"/>
    </source>
</evidence>
<name>A0A1Q3EQ01_LENED</name>
<dbReference type="NCBIfam" id="TIGR00229">
    <property type="entry name" value="sensory_box"/>
    <property type="match status" value="1"/>
</dbReference>